<evidence type="ECO:0000256" key="1">
    <source>
        <dbReference type="SAM" id="MobiDB-lite"/>
    </source>
</evidence>
<dbReference type="EMBL" id="CM000583">
    <property type="protein sequence ID" value="EWG39561.1"/>
    <property type="molecule type" value="Genomic_DNA"/>
</dbReference>
<reference evidence="2 3" key="1">
    <citation type="journal article" date="2010" name="Nature">
        <title>Comparative genomics reveals mobile pathogenicity chromosomes in Fusarium.</title>
        <authorList>
            <person name="Ma L.J."/>
            <person name="van der Does H.C."/>
            <person name="Borkovich K.A."/>
            <person name="Coleman J.J."/>
            <person name="Daboussi M.J."/>
            <person name="Di Pietro A."/>
            <person name="Dufresne M."/>
            <person name="Freitag M."/>
            <person name="Grabherr M."/>
            <person name="Henrissat B."/>
            <person name="Houterman P.M."/>
            <person name="Kang S."/>
            <person name="Shim W.B."/>
            <person name="Woloshuk C."/>
            <person name="Xie X."/>
            <person name="Xu J.R."/>
            <person name="Antoniw J."/>
            <person name="Baker S.E."/>
            <person name="Bluhm B.H."/>
            <person name="Breakspear A."/>
            <person name="Brown D.W."/>
            <person name="Butchko R.A."/>
            <person name="Chapman S."/>
            <person name="Coulson R."/>
            <person name="Coutinho P.M."/>
            <person name="Danchin E.G."/>
            <person name="Diener A."/>
            <person name="Gale L.R."/>
            <person name="Gardiner D.M."/>
            <person name="Goff S."/>
            <person name="Hammond-Kosack K.E."/>
            <person name="Hilburn K."/>
            <person name="Hua-Van A."/>
            <person name="Jonkers W."/>
            <person name="Kazan K."/>
            <person name="Kodira C.D."/>
            <person name="Koehrsen M."/>
            <person name="Kumar L."/>
            <person name="Lee Y.H."/>
            <person name="Li L."/>
            <person name="Manners J.M."/>
            <person name="Miranda-Saavedra D."/>
            <person name="Mukherjee M."/>
            <person name="Park G."/>
            <person name="Park J."/>
            <person name="Park S.Y."/>
            <person name="Proctor R.H."/>
            <person name="Regev A."/>
            <person name="Ruiz-Roldan M.C."/>
            <person name="Sain D."/>
            <person name="Sakthikumar S."/>
            <person name="Sykes S."/>
            <person name="Schwartz D.C."/>
            <person name="Turgeon B.G."/>
            <person name="Wapinski I."/>
            <person name="Yoder O."/>
            <person name="Young S."/>
            <person name="Zeng Q."/>
            <person name="Zhou S."/>
            <person name="Galagan J."/>
            <person name="Cuomo C.A."/>
            <person name="Kistler H.C."/>
            <person name="Rep M."/>
        </authorList>
    </citation>
    <scope>NUCLEOTIDE SEQUENCE [LARGE SCALE GENOMIC DNA]</scope>
    <source>
        <strain evidence="3">M3125 / FGSC 7600</strain>
    </source>
</reference>
<dbReference type="RefSeq" id="XP_018745752.1">
    <property type="nucleotide sequence ID" value="XM_018904127.1"/>
</dbReference>
<organism evidence="2 3">
    <name type="scientific">Gibberella moniliformis (strain M3125 / FGSC 7600)</name>
    <name type="common">Maize ear and stalk rot fungus</name>
    <name type="synonym">Fusarium verticillioides</name>
    <dbReference type="NCBI Taxonomy" id="334819"/>
    <lineage>
        <taxon>Eukaryota</taxon>
        <taxon>Fungi</taxon>
        <taxon>Dikarya</taxon>
        <taxon>Ascomycota</taxon>
        <taxon>Pezizomycotina</taxon>
        <taxon>Sordariomycetes</taxon>
        <taxon>Hypocreomycetidae</taxon>
        <taxon>Hypocreales</taxon>
        <taxon>Nectriaceae</taxon>
        <taxon>Fusarium</taxon>
        <taxon>Fusarium fujikuroi species complex</taxon>
    </lineage>
</organism>
<proteinExistence type="predicted"/>
<name>W7LLY1_GIBM7</name>
<evidence type="ECO:0000313" key="2">
    <source>
        <dbReference type="EMBL" id="EWG39561.1"/>
    </source>
</evidence>
<evidence type="ECO:0000313" key="3">
    <source>
        <dbReference type="Proteomes" id="UP000009096"/>
    </source>
</evidence>
<dbReference type="EMBL" id="DS022243">
    <property type="protein sequence ID" value="EWG39561.1"/>
    <property type="molecule type" value="Genomic_DNA"/>
</dbReference>
<feature type="region of interest" description="Disordered" evidence="1">
    <location>
        <begin position="43"/>
        <end position="88"/>
    </location>
</feature>
<protein>
    <submittedName>
        <fullName evidence="2">Uncharacterized protein</fullName>
    </submittedName>
</protein>
<gene>
    <name evidence="2" type="ORF">FVEG_15034</name>
</gene>
<dbReference type="Proteomes" id="UP000009096">
    <property type="component" value="Chromosome 6"/>
</dbReference>
<keyword evidence="3" id="KW-1185">Reference proteome</keyword>
<dbReference type="KEGG" id="fvr:FVEG_15034"/>
<dbReference type="GeneID" id="30071910"/>
<accession>W7LLY1</accession>
<dbReference type="VEuPathDB" id="FungiDB:FVEG_15034"/>
<sequence length="208" mass="24119">MTGTIQTRPFTGVPFCERHFQSFIFNYITRQIEIEKLSSTRAIQSGPTRVQPRRVAKDKNPLGKITKKREADEELPKSTTKKRKANYTAQRTKRWNAFIKLVQPQVKERCDATEDEEFSCPFGSTPWSCKMCISEVGESTEENLLFMGEPTAPWANMAPDRHPARRLSLWKNFGIAEFQTFQYEGLSYVIDMCRQPMFMMLTRSVQEA</sequence>
<dbReference type="OrthoDB" id="4995795at2759"/>
<dbReference type="AlphaFoldDB" id="W7LLY1"/>